<organism evidence="3 4">
    <name type="scientific">Verminephrobacter eiseniae (strain EF01-2)</name>
    <dbReference type="NCBI Taxonomy" id="391735"/>
    <lineage>
        <taxon>Bacteria</taxon>
        <taxon>Pseudomonadati</taxon>
        <taxon>Pseudomonadota</taxon>
        <taxon>Betaproteobacteria</taxon>
        <taxon>Burkholderiales</taxon>
        <taxon>Comamonadaceae</taxon>
        <taxon>Verminephrobacter</taxon>
    </lineage>
</organism>
<feature type="domain" description="CN hydrolase" evidence="2">
    <location>
        <begin position="6"/>
        <end position="251"/>
    </location>
</feature>
<dbReference type="InterPro" id="IPR003010">
    <property type="entry name" value="C-N_Hydrolase"/>
</dbReference>
<dbReference type="GO" id="GO:0016811">
    <property type="term" value="F:hydrolase activity, acting on carbon-nitrogen (but not peptide) bonds, in linear amides"/>
    <property type="evidence" value="ECO:0007669"/>
    <property type="project" value="UniProtKB-ARBA"/>
</dbReference>
<dbReference type="KEGG" id="vei:Veis_2248"/>
<keyword evidence="3" id="KW-0808">Transferase</keyword>
<gene>
    <name evidence="3" type="ordered locus">Veis_2248</name>
</gene>
<dbReference type="PROSITE" id="PS50263">
    <property type="entry name" value="CN_HYDROLASE"/>
    <property type="match status" value="1"/>
</dbReference>
<dbReference type="InterPro" id="IPR050345">
    <property type="entry name" value="Aliph_Amidase/BUP"/>
</dbReference>
<keyword evidence="4" id="KW-1185">Reference proteome</keyword>
<evidence type="ECO:0000256" key="1">
    <source>
        <dbReference type="ARBA" id="ARBA00022801"/>
    </source>
</evidence>
<dbReference type="HOGENOM" id="CLU_030130_3_6_4"/>
<dbReference type="PANTHER" id="PTHR43674:SF2">
    <property type="entry name" value="BETA-UREIDOPROPIONASE"/>
    <property type="match status" value="1"/>
</dbReference>
<dbReference type="CDD" id="cd07586">
    <property type="entry name" value="nitrilase_8"/>
    <property type="match status" value="1"/>
</dbReference>
<dbReference type="SUPFAM" id="SSF56317">
    <property type="entry name" value="Carbon-nitrogen hydrolase"/>
    <property type="match status" value="1"/>
</dbReference>
<dbReference type="GO" id="GO:0016746">
    <property type="term" value="F:acyltransferase activity"/>
    <property type="evidence" value="ECO:0007669"/>
    <property type="project" value="UniProtKB-KW"/>
</dbReference>
<reference evidence="4" key="1">
    <citation type="submission" date="2006-12" db="EMBL/GenBank/DDBJ databases">
        <title>Complete sequence of chromosome 1 of Verminephrobacter eiseniae EF01-2.</title>
        <authorList>
            <person name="Copeland A."/>
            <person name="Lucas S."/>
            <person name="Lapidus A."/>
            <person name="Barry K."/>
            <person name="Detter J.C."/>
            <person name="Glavina del Rio T."/>
            <person name="Dalin E."/>
            <person name="Tice H."/>
            <person name="Pitluck S."/>
            <person name="Chertkov O."/>
            <person name="Brettin T."/>
            <person name="Bruce D."/>
            <person name="Han C."/>
            <person name="Tapia R."/>
            <person name="Gilna P."/>
            <person name="Schmutz J."/>
            <person name="Larimer F."/>
            <person name="Land M."/>
            <person name="Hauser L."/>
            <person name="Kyrpides N."/>
            <person name="Kim E."/>
            <person name="Stahl D."/>
            <person name="Richardson P."/>
        </authorList>
    </citation>
    <scope>NUCLEOTIDE SEQUENCE [LARGE SCALE GENOMIC DNA]</scope>
    <source>
        <strain evidence="4">EF01-2</strain>
    </source>
</reference>
<evidence type="ECO:0000313" key="4">
    <source>
        <dbReference type="Proteomes" id="UP000000374"/>
    </source>
</evidence>
<dbReference type="Gene3D" id="3.60.110.10">
    <property type="entry name" value="Carbon-nitrogen hydrolase"/>
    <property type="match status" value="1"/>
</dbReference>
<proteinExistence type="predicted"/>
<dbReference type="OrthoDB" id="9803803at2"/>
<name>A1WK39_VEREI</name>
<dbReference type="EMBL" id="CP000542">
    <property type="protein sequence ID" value="ABM57996.1"/>
    <property type="molecule type" value="Genomic_DNA"/>
</dbReference>
<accession>A1WK39</accession>
<dbReference type="AlphaFoldDB" id="A1WK39"/>
<dbReference type="GeneID" id="76460806"/>
<keyword evidence="1" id="KW-0378">Hydrolase</keyword>
<keyword evidence="3" id="KW-0449">Lipoprotein</keyword>
<dbReference type="RefSeq" id="WP_011810000.1">
    <property type="nucleotide sequence ID" value="NC_008786.1"/>
</dbReference>
<dbReference type="Pfam" id="PF00795">
    <property type="entry name" value="CN_hydrolase"/>
    <property type="match status" value="1"/>
</dbReference>
<keyword evidence="3" id="KW-0012">Acyltransferase</keyword>
<dbReference type="InterPro" id="IPR036526">
    <property type="entry name" value="C-N_Hydrolase_sf"/>
</dbReference>
<evidence type="ECO:0000313" key="3">
    <source>
        <dbReference type="EMBL" id="ABM57996.1"/>
    </source>
</evidence>
<protein>
    <submittedName>
        <fullName evidence="3">Nitrilase/cyanide hydratase and apolipoprotein N-acyltransferase</fullName>
    </submittedName>
</protein>
<dbReference type="STRING" id="391735.Veis_2248"/>
<sequence length="282" mass="29934">MNQNLIKVAAAQIDGAYGDIGANLSRHLGLIAQARAGAVGLLVFPELSLCGHSAGKDALRLAMTRDDPVIAALAEASTDLHTVFGFIEEAPAGQFYNSQATVAHGKLIHVHRKVQLATYGKLRDGLYYAAGTVCGSFPLDARWQMATPICADLWNPALVHALACDGATLLAAPVSSAREAVGAGFDNPSAWDINLRFYALTYGVAIVMANRVGSEGMMSFWGGSRILDPFGQTVALGSASEEGLIIGEIDYESVRQARFLLPTVRDARALRQRAAKHALAQD</sequence>
<dbReference type="Proteomes" id="UP000000374">
    <property type="component" value="Chromosome"/>
</dbReference>
<evidence type="ECO:0000259" key="2">
    <source>
        <dbReference type="PROSITE" id="PS50263"/>
    </source>
</evidence>
<dbReference type="PANTHER" id="PTHR43674">
    <property type="entry name" value="NITRILASE C965.09-RELATED"/>
    <property type="match status" value="1"/>
</dbReference>
<dbReference type="eggNOG" id="COG0388">
    <property type="taxonomic scope" value="Bacteria"/>
</dbReference>